<keyword evidence="9" id="KW-1185">Reference proteome</keyword>
<dbReference type="EMBL" id="AZAC01000056">
    <property type="protein sequence ID" value="KIX11581.1"/>
    <property type="molecule type" value="Genomic_DNA"/>
</dbReference>
<organism evidence="8 9">
    <name type="scientific">Dethiosulfatarculus sandiegensis</name>
    <dbReference type="NCBI Taxonomy" id="1429043"/>
    <lineage>
        <taxon>Bacteria</taxon>
        <taxon>Pseudomonadati</taxon>
        <taxon>Thermodesulfobacteriota</taxon>
        <taxon>Desulfarculia</taxon>
        <taxon>Desulfarculales</taxon>
        <taxon>Desulfarculaceae</taxon>
        <taxon>Dethiosulfatarculus</taxon>
    </lineage>
</organism>
<dbReference type="InParanoid" id="A0A0D2J7B0"/>
<accession>A0A0D2J7B0</accession>
<evidence type="ECO:0000259" key="7">
    <source>
        <dbReference type="PROSITE" id="PS51462"/>
    </source>
</evidence>
<dbReference type="PANTHER" id="PTHR12318">
    <property type="entry name" value="TESTOSTERONE-REGULATED PROTEIN RP2"/>
    <property type="match status" value="1"/>
</dbReference>
<keyword evidence="6" id="KW-0464">Manganese</keyword>
<evidence type="ECO:0000256" key="4">
    <source>
        <dbReference type="ARBA" id="ARBA00022801"/>
    </source>
</evidence>
<keyword evidence="5" id="KW-0460">Magnesium</keyword>
<evidence type="ECO:0000256" key="1">
    <source>
        <dbReference type="ARBA" id="ARBA00001936"/>
    </source>
</evidence>
<name>A0A0D2J7B0_9BACT</name>
<evidence type="ECO:0000313" key="8">
    <source>
        <dbReference type="EMBL" id="KIX11581.1"/>
    </source>
</evidence>
<dbReference type="InterPro" id="IPR000086">
    <property type="entry name" value="NUDIX_hydrolase_dom"/>
</dbReference>
<dbReference type="GO" id="GO:0046872">
    <property type="term" value="F:metal ion binding"/>
    <property type="evidence" value="ECO:0007669"/>
    <property type="project" value="UniProtKB-KW"/>
</dbReference>
<comment type="cofactor">
    <cofactor evidence="1">
        <name>Mn(2+)</name>
        <dbReference type="ChEBI" id="CHEBI:29035"/>
    </cofactor>
</comment>
<dbReference type="PANTHER" id="PTHR12318:SF0">
    <property type="entry name" value="ACYL-COENZYME A DIPHOSPHATASE NUDT19"/>
    <property type="match status" value="1"/>
</dbReference>
<feature type="domain" description="Nudix hydrolase" evidence="7">
    <location>
        <begin position="46"/>
        <end position="232"/>
    </location>
</feature>
<dbReference type="GO" id="GO:0016818">
    <property type="term" value="F:hydrolase activity, acting on acid anhydrides, in phosphorus-containing anhydrides"/>
    <property type="evidence" value="ECO:0007669"/>
    <property type="project" value="InterPro"/>
</dbReference>
<comment type="cofactor">
    <cofactor evidence="2">
        <name>Mg(2+)</name>
        <dbReference type="ChEBI" id="CHEBI:18420"/>
    </cofactor>
</comment>
<evidence type="ECO:0000256" key="2">
    <source>
        <dbReference type="ARBA" id="ARBA00001946"/>
    </source>
</evidence>
<dbReference type="InterPro" id="IPR039121">
    <property type="entry name" value="NUDT19"/>
</dbReference>
<proteinExistence type="predicted"/>
<dbReference type="STRING" id="1429043.X474_24680"/>
<protein>
    <recommendedName>
        <fullName evidence="7">Nudix hydrolase domain-containing protein</fullName>
    </recommendedName>
</protein>
<dbReference type="SUPFAM" id="SSF55811">
    <property type="entry name" value="Nudix"/>
    <property type="match status" value="1"/>
</dbReference>
<dbReference type="Gene3D" id="3.90.79.10">
    <property type="entry name" value="Nucleoside Triphosphate Pyrophosphohydrolase"/>
    <property type="match status" value="1"/>
</dbReference>
<keyword evidence="3" id="KW-0479">Metal-binding</keyword>
<keyword evidence="4" id="KW-0378">Hydrolase</keyword>
<dbReference type="InterPro" id="IPR015797">
    <property type="entry name" value="NUDIX_hydrolase-like_dom_sf"/>
</dbReference>
<dbReference type="Proteomes" id="UP000032233">
    <property type="component" value="Unassembled WGS sequence"/>
</dbReference>
<dbReference type="Pfam" id="PF00293">
    <property type="entry name" value="NUDIX"/>
    <property type="match status" value="1"/>
</dbReference>
<evidence type="ECO:0000256" key="3">
    <source>
        <dbReference type="ARBA" id="ARBA00022723"/>
    </source>
</evidence>
<gene>
    <name evidence="8" type="ORF">X474_24680</name>
</gene>
<evidence type="ECO:0000256" key="5">
    <source>
        <dbReference type="ARBA" id="ARBA00022842"/>
    </source>
</evidence>
<evidence type="ECO:0000256" key="6">
    <source>
        <dbReference type="ARBA" id="ARBA00023211"/>
    </source>
</evidence>
<evidence type="ECO:0000313" key="9">
    <source>
        <dbReference type="Proteomes" id="UP000032233"/>
    </source>
</evidence>
<sequence>MLECLSLIVSFAPLVNGGFEPRVFHKAGPFLKKTACWKDVMPDPMEPLASASVILWRPDPAGEALFEIFLLKRRGKSRFMPNCFVFPGGRVEPHDGDDPFSEKTLLCCAIRELWEEAGVILAKDPVAVTSLSDTELGEVRSGLQKGGASLDDALNRLGLAPGVGFLTPYARWITPVARKQRYDTFFYTAQMPQGQKAVSDHLETTEGIWISPLEALRQNESGEVSLAPPQVRILGELSVFKELTELDIPAVESKLEPVLPFLWTDGSTRVILLPWDPDYEKARPGDLDRLGLGCPADQATRLLHSKGRWQPLRMVA</sequence>
<comment type="caution">
    <text evidence="8">The sequence shown here is derived from an EMBL/GenBank/DDBJ whole genome shotgun (WGS) entry which is preliminary data.</text>
</comment>
<dbReference type="AlphaFoldDB" id="A0A0D2J7B0"/>
<dbReference type="PROSITE" id="PS51462">
    <property type="entry name" value="NUDIX"/>
    <property type="match status" value="1"/>
</dbReference>
<reference evidence="8 9" key="1">
    <citation type="submission" date="2013-11" db="EMBL/GenBank/DDBJ databases">
        <title>Metagenomic analysis of a methanogenic consortium involved in long chain n-alkane degradation.</title>
        <authorList>
            <person name="Davidova I.A."/>
            <person name="Callaghan A.V."/>
            <person name="Wawrik B."/>
            <person name="Pruitt S."/>
            <person name="Marks C."/>
            <person name="Duncan K.E."/>
            <person name="Suflita J.M."/>
        </authorList>
    </citation>
    <scope>NUCLEOTIDE SEQUENCE [LARGE SCALE GENOMIC DNA]</scope>
    <source>
        <strain evidence="8 9">SPR</strain>
    </source>
</reference>
<dbReference type="CDD" id="cd18870">
    <property type="entry name" value="NUDIX_AcylCoAdiphos_Nudt19"/>
    <property type="match status" value="1"/>
</dbReference>